<feature type="region of interest" description="Disordered" evidence="1">
    <location>
        <begin position="1"/>
        <end position="51"/>
    </location>
</feature>
<feature type="compositionally biased region" description="Basic residues" evidence="1">
    <location>
        <begin position="42"/>
        <end position="51"/>
    </location>
</feature>
<dbReference type="eggNOG" id="COG1968">
    <property type="taxonomic scope" value="Bacteria"/>
</dbReference>
<evidence type="ECO:0000313" key="3">
    <source>
        <dbReference type="Proteomes" id="UP000007519"/>
    </source>
</evidence>
<gene>
    <name evidence="2" type="ordered locus">SGRA_1290</name>
</gene>
<sequence>MEKGAAKPQTQQNAKHFCAGPSRPASPDTARPDRREGQPQKIIKKIKKKEN</sequence>
<organism evidence="2 3">
    <name type="scientific">Saprospira grandis (strain Lewin)</name>
    <dbReference type="NCBI Taxonomy" id="984262"/>
    <lineage>
        <taxon>Bacteria</taxon>
        <taxon>Pseudomonadati</taxon>
        <taxon>Bacteroidota</taxon>
        <taxon>Saprospiria</taxon>
        <taxon>Saprospirales</taxon>
        <taxon>Saprospiraceae</taxon>
        <taxon>Saprospira</taxon>
    </lineage>
</organism>
<evidence type="ECO:0000313" key="2">
    <source>
        <dbReference type="EMBL" id="AFC24025.1"/>
    </source>
</evidence>
<proteinExistence type="predicted"/>
<accession>H6L5B1</accession>
<dbReference type="KEGG" id="sgn:SGRA_1290"/>
<name>H6L5B1_SAPGL</name>
<dbReference type="Proteomes" id="UP000007519">
    <property type="component" value="Chromosome"/>
</dbReference>
<dbReference type="AlphaFoldDB" id="H6L5B1"/>
<protein>
    <submittedName>
        <fullName evidence="2">Uncharacterized protein</fullName>
    </submittedName>
</protein>
<keyword evidence="3" id="KW-1185">Reference proteome</keyword>
<dbReference type="EMBL" id="CP002831">
    <property type="protein sequence ID" value="AFC24025.1"/>
    <property type="molecule type" value="Genomic_DNA"/>
</dbReference>
<dbReference type="STRING" id="984262.SGRA_1290"/>
<evidence type="ECO:0000256" key="1">
    <source>
        <dbReference type="SAM" id="MobiDB-lite"/>
    </source>
</evidence>
<reference evidence="2 3" key="1">
    <citation type="journal article" date="2012" name="Stand. Genomic Sci.">
        <title>Complete genome sequencing and analysis of Saprospira grandis str. Lewin, a predatory marine bacterium.</title>
        <authorList>
            <person name="Saw J.H."/>
            <person name="Yuryev A."/>
            <person name="Kanbe M."/>
            <person name="Hou S."/>
            <person name="Young A.G."/>
            <person name="Aizawa S."/>
            <person name="Alam M."/>
        </authorList>
    </citation>
    <scope>NUCLEOTIDE SEQUENCE [LARGE SCALE GENOMIC DNA]</scope>
    <source>
        <strain evidence="2 3">Lewin</strain>
    </source>
</reference>
<dbReference type="HOGENOM" id="CLU_209236_0_0_10"/>